<feature type="transmembrane region" description="Helical" evidence="1">
    <location>
        <begin position="103"/>
        <end position="124"/>
    </location>
</feature>
<name>A0A1E3P0P3_WICAA</name>
<feature type="transmembrane region" description="Helical" evidence="1">
    <location>
        <begin position="171"/>
        <end position="195"/>
    </location>
</feature>
<dbReference type="GO" id="GO:0048309">
    <property type="term" value="P:endoplasmic reticulum inheritance"/>
    <property type="evidence" value="ECO:0007669"/>
    <property type="project" value="EnsemblFungi"/>
</dbReference>
<dbReference type="GO" id="GO:0160031">
    <property type="term" value="P:endoplasmic reticulum membrane biogenesis"/>
    <property type="evidence" value="ECO:0007669"/>
    <property type="project" value="EnsemblFungi"/>
</dbReference>
<dbReference type="GO" id="GO:0004865">
    <property type="term" value="F:protein serine/threonine phosphatase inhibitor activity"/>
    <property type="evidence" value="ECO:0007669"/>
    <property type="project" value="EnsemblFungi"/>
</dbReference>
<feature type="transmembrane region" description="Helical" evidence="1">
    <location>
        <begin position="58"/>
        <end position="78"/>
    </location>
</feature>
<keyword evidence="1" id="KW-0812">Transmembrane</keyword>
<feature type="transmembrane region" description="Helical" evidence="1">
    <location>
        <begin position="144"/>
        <end position="165"/>
    </location>
</feature>
<evidence type="ECO:0008006" key="4">
    <source>
        <dbReference type="Google" id="ProtNLM"/>
    </source>
</evidence>
<proteinExistence type="predicted"/>
<dbReference type="GeneID" id="30197929"/>
<sequence length="408" mass="46698">LRAALTTFYMVLIILTIPISFQIGGVFCGLAFTVTLFNIYWVLTTLSVLFKRNIILQVLYYFQHLLIPSLLTLFLSVFNNNNIDLLKNDNLIYYKFVLKPWRFFIINSTPLFTLLEGLCTILAIQSIGQTFEWLKYNKSESWVIMSLLSSGGIITTSLYFLYRIYSFPIEISILSASLIGAILTFCSGLGLYGIISKKGSTIESSLLFGYIVRCIYETFPELSNLASNEIGFLISSAANQLKNEIKHLPLIVNNDSLTHLFSFLTLNVPNSFQTIIEFLIATSKTITPSILINLAYRIAVFYSATRIIPALKNPVPSTKSMRLIYLFSPCIIIAVYTHLMMQYSNELDEELCIWGWWIDQAKNSGGDQVQIIVHPWQFWNWINMFSTLCVYAFEIFGEQSEEDHWKVE</sequence>
<gene>
    <name evidence="2" type="ORF">WICANDRAFT_16276</name>
</gene>
<dbReference type="Pfam" id="PF08426">
    <property type="entry name" value="ICE2"/>
    <property type="match status" value="1"/>
</dbReference>
<accession>A0A1E3P0P3</accession>
<dbReference type="GO" id="GO:0036228">
    <property type="term" value="P:protein localization to nuclear inner membrane"/>
    <property type="evidence" value="ECO:0007669"/>
    <property type="project" value="EnsemblFungi"/>
</dbReference>
<dbReference type="GO" id="GO:0000921">
    <property type="term" value="P:septin ring assembly"/>
    <property type="evidence" value="ECO:0007669"/>
    <property type="project" value="EnsemblFungi"/>
</dbReference>
<dbReference type="Proteomes" id="UP000094112">
    <property type="component" value="Unassembled WGS sequence"/>
</dbReference>
<evidence type="ECO:0000313" key="2">
    <source>
        <dbReference type="EMBL" id="ODQ59056.1"/>
    </source>
</evidence>
<evidence type="ECO:0000313" key="3">
    <source>
        <dbReference type="Proteomes" id="UP000094112"/>
    </source>
</evidence>
<dbReference type="GO" id="GO:0097038">
    <property type="term" value="C:perinuclear endoplasmic reticulum"/>
    <property type="evidence" value="ECO:0007669"/>
    <property type="project" value="EnsemblFungi"/>
</dbReference>
<keyword evidence="1" id="KW-1133">Transmembrane helix</keyword>
<dbReference type="EMBL" id="KV454211">
    <property type="protein sequence ID" value="ODQ59056.1"/>
    <property type="molecule type" value="Genomic_DNA"/>
</dbReference>
<feature type="non-terminal residue" evidence="2">
    <location>
        <position position="1"/>
    </location>
</feature>
<dbReference type="InterPro" id="IPR013635">
    <property type="entry name" value="Ice2"/>
</dbReference>
<dbReference type="RefSeq" id="XP_019038263.1">
    <property type="nucleotide sequence ID" value="XM_019180683.2"/>
</dbReference>
<organism evidence="2 3">
    <name type="scientific">Wickerhamomyces anomalus (strain ATCC 58044 / CBS 1984 / NCYC 433 / NRRL Y-366-8)</name>
    <name type="common">Yeast</name>
    <name type="synonym">Hansenula anomala</name>
    <dbReference type="NCBI Taxonomy" id="683960"/>
    <lineage>
        <taxon>Eukaryota</taxon>
        <taxon>Fungi</taxon>
        <taxon>Dikarya</taxon>
        <taxon>Ascomycota</taxon>
        <taxon>Saccharomycotina</taxon>
        <taxon>Saccharomycetes</taxon>
        <taxon>Phaffomycetales</taxon>
        <taxon>Wickerhamomycetaceae</taxon>
        <taxon>Wickerhamomyces</taxon>
    </lineage>
</organism>
<feature type="non-terminal residue" evidence="2">
    <location>
        <position position="408"/>
    </location>
</feature>
<dbReference type="OrthoDB" id="5577218at2759"/>
<evidence type="ECO:0000256" key="1">
    <source>
        <dbReference type="SAM" id="Phobius"/>
    </source>
</evidence>
<dbReference type="STRING" id="683960.A0A1E3P0P3"/>
<keyword evidence="3" id="KW-1185">Reference proteome</keyword>
<dbReference type="GO" id="GO:0032541">
    <property type="term" value="C:cortical endoplasmic reticulum"/>
    <property type="evidence" value="ECO:0007669"/>
    <property type="project" value="EnsemblFungi"/>
</dbReference>
<keyword evidence="1" id="KW-0472">Membrane</keyword>
<protein>
    <recommendedName>
        <fullName evidence="4">ICE2-domain-containing protein</fullName>
    </recommendedName>
</protein>
<dbReference type="AlphaFoldDB" id="A0A1E3P0P3"/>
<dbReference type="GO" id="GO:0031204">
    <property type="term" value="P:post-translational protein targeting to membrane, translocation"/>
    <property type="evidence" value="ECO:0007669"/>
    <property type="project" value="EnsemblFungi"/>
</dbReference>
<dbReference type="PANTHER" id="PTHR31726:SF2">
    <property type="entry name" value="PROTEIN ICE2"/>
    <property type="match status" value="1"/>
</dbReference>
<reference evidence="2 3" key="1">
    <citation type="journal article" date="2016" name="Proc. Natl. Acad. Sci. U.S.A.">
        <title>Comparative genomics of biotechnologically important yeasts.</title>
        <authorList>
            <person name="Riley R."/>
            <person name="Haridas S."/>
            <person name="Wolfe K.H."/>
            <person name="Lopes M.R."/>
            <person name="Hittinger C.T."/>
            <person name="Goeker M."/>
            <person name="Salamov A.A."/>
            <person name="Wisecaver J.H."/>
            <person name="Long T.M."/>
            <person name="Calvey C.H."/>
            <person name="Aerts A.L."/>
            <person name="Barry K.W."/>
            <person name="Choi C."/>
            <person name="Clum A."/>
            <person name="Coughlan A.Y."/>
            <person name="Deshpande S."/>
            <person name="Douglass A.P."/>
            <person name="Hanson S.J."/>
            <person name="Klenk H.-P."/>
            <person name="LaButti K.M."/>
            <person name="Lapidus A."/>
            <person name="Lindquist E.A."/>
            <person name="Lipzen A.M."/>
            <person name="Meier-Kolthoff J.P."/>
            <person name="Ohm R.A."/>
            <person name="Otillar R.P."/>
            <person name="Pangilinan J.L."/>
            <person name="Peng Y."/>
            <person name="Rokas A."/>
            <person name="Rosa C.A."/>
            <person name="Scheuner C."/>
            <person name="Sibirny A.A."/>
            <person name="Slot J.C."/>
            <person name="Stielow J.B."/>
            <person name="Sun H."/>
            <person name="Kurtzman C.P."/>
            <person name="Blackwell M."/>
            <person name="Grigoriev I.V."/>
            <person name="Jeffries T.W."/>
        </authorList>
    </citation>
    <scope>NUCLEOTIDE SEQUENCE [LARGE SCALE GENOMIC DNA]</scope>
    <source>
        <strain evidence="3">ATCC 58044 / CBS 1984 / NCYC 433 / NRRL Y-366-8</strain>
    </source>
</reference>
<feature type="transmembrane region" description="Helical" evidence="1">
    <location>
        <begin position="323"/>
        <end position="341"/>
    </location>
</feature>
<dbReference type="PANTHER" id="PTHR31726">
    <property type="entry name" value="PROTEIN ICE2"/>
    <property type="match status" value="1"/>
</dbReference>
<dbReference type="GO" id="GO:0005789">
    <property type="term" value="C:endoplasmic reticulum membrane"/>
    <property type="evidence" value="ECO:0007669"/>
    <property type="project" value="EnsemblFungi"/>
</dbReference>
<dbReference type="GO" id="GO:0006882">
    <property type="term" value="P:intracellular zinc ion homeostasis"/>
    <property type="evidence" value="ECO:0007669"/>
    <property type="project" value="EnsemblFungi"/>
</dbReference>
<feature type="transmembrane region" description="Helical" evidence="1">
    <location>
        <begin position="7"/>
        <end position="24"/>
    </location>
</feature>